<keyword evidence="4" id="KW-1185">Reference proteome</keyword>
<dbReference type="AlphaFoldDB" id="A0A6G7WGJ0"/>
<dbReference type="SMART" id="SM00450">
    <property type="entry name" value="RHOD"/>
    <property type="match status" value="1"/>
</dbReference>
<dbReference type="Pfam" id="PF00395">
    <property type="entry name" value="SLH"/>
    <property type="match status" value="1"/>
</dbReference>
<evidence type="ECO:0000259" key="2">
    <source>
        <dbReference type="PROSITE" id="PS51272"/>
    </source>
</evidence>
<dbReference type="CDD" id="cd00158">
    <property type="entry name" value="RHOD"/>
    <property type="match status" value="1"/>
</dbReference>
<dbReference type="Pfam" id="PF00581">
    <property type="entry name" value="Rhodanese"/>
    <property type="match status" value="1"/>
</dbReference>
<dbReference type="InterPro" id="IPR001119">
    <property type="entry name" value="SLH_dom"/>
</dbReference>
<evidence type="ECO:0008006" key="5">
    <source>
        <dbReference type="Google" id="ProtNLM"/>
    </source>
</evidence>
<evidence type="ECO:0000313" key="4">
    <source>
        <dbReference type="Proteomes" id="UP000501830"/>
    </source>
</evidence>
<dbReference type="Proteomes" id="UP000501830">
    <property type="component" value="Chromosome"/>
</dbReference>
<organism evidence="3 4">
    <name type="scientific">Jeotgalibaca porci</name>
    <dbReference type="NCBI Taxonomy" id="1868793"/>
    <lineage>
        <taxon>Bacteria</taxon>
        <taxon>Bacillati</taxon>
        <taxon>Bacillota</taxon>
        <taxon>Bacilli</taxon>
        <taxon>Lactobacillales</taxon>
        <taxon>Carnobacteriaceae</taxon>
        <taxon>Jeotgalibaca</taxon>
    </lineage>
</organism>
<dbReference type="InterPro" id="IPR050229">
    <property type="entry name" value="GlpE_sulfurtransferase"/>
</dbReference>
<dbReference type="PANTHER" id="PTHR43031:SF7">
    <property type="entry name" value="NITRIC OXIDE REDUCTASE FLRD-NAD(+) REDUCTASE"/>
    <property type="match status" value="1"/>
</dbReference>
<dbReference type="EMBL" id="CP049889">
    <property type="protein sequence ID" value="QIK51341.1"/>
    <property type="molecule type" value="Genomic_DNA"/>
</dbReference>
<proteinExistence type="predicted"/>
<dbReference type="InterPro" id="IPR001763">
    <property type="entry name" value="Rhodanese-like_dom"/>
</dbReference>
<protein>
    <recommendedName>
        <fullName evidence="5">Rhodanese domain-containing protein</fullName>
    </recommendedName>
</protein>
<dbReference type="InterPro" id="IPR036873">
    <property type="entry name" value="Rhodanese-like_dom_sf"/>
</dbReference>
<evidence type="ECO:0000259" key="1">
    <source>
        <dbReference type="PROSITE" id="PS50206"/>
    </source>
</evidence>
<dbReference type="SUPFAM" id="SSF52821">
    <property type="entry name" value="Rhodanese/Cell cycle control phosphatase"/>
    <property type="match status" value="1"/>
</dbReference>
<dbReference type="PROSITE" id="PS50206">
    <property type="entry name" value="RHODANESE_3"/>
    <property type="match status" value="1"/>
</dbReference>
<dbReference type="KEGG" id="jpo:G7058_04280"/>
<dbReference type="Gene3D" id="3.40.250.10">
    <property type="entry name" value="Rhodanese-like domain"/>
    <property type="match status" value="1"/>
</dbReference>
<gene>
    <name evidence="3" type="ORF">G7058_04280</name>
</gene>
<sequence>MKTFSDIEDHWVEPTISELVKRQIIHFEPSLLFYPEQKITTEQFVSWLVNSCHVRIANQWTYALEKGLAEDYDFVNREKPIERRQAARMVHDTLRIERKEKNEDDWAAAKKLTDLYSCRTCVQHISQVYVKGIIDPVKPTHFDVTGPLTHAEAAVILLRMIDTTKRNPRMKRENTIVNALTPDQATALFEEHKKAQLLDVRSQEEYQESHLPNSVSAPLETMSQLNLEKETPLVLYCQKGFKSQLAAELLIEAGYLHVYTIPGIGTFDYKRL</sequence>
<accession>A0A6G7WGJ0</accession>
<reference evidence="3 4" key="1">
    <citation type="journal article" date="2017" name="Int. J. Syst. Evol. Microbiol.">
        <title>Jeotgalibaca porci sp. nov. and Jeotgalibaca arthritidis sp. nov., isolated from pigs, and emended description of the genus Jeotgalibaca.</title>
        <authorList>
            <person name="Zamora L."/>
            <person name="Perez-Sancho M."/>
            <person name="Dominguez L."/>
            <person name="Fernandez-Garayzabal J.F."/>
            <person name="Vela A.I."/>
        </authorList>
    </citation>
    <scope>NUCLEOTIDE SEQUENCE [LARGE SCALE GENOMIC DNA]</scope>
    <source>
        <strain evidence="3 4">CCUG 69148</strain>
    </source>
</reference>
<name>A0A6G7WGJ0_9LACT</name>
<dbReference type="RefSeq" id="WP_166062396.1">
    <property type="nucleotide sequence ID" value="NZ_CP049889.1"/>
</dbReference>
<dbReference type="PROSITE" id="PS51272">
    <property type="entry name" value="SLH"/>
    <property type="match status" value="1"/>
</dbReference>
<evidence type="ECO:0000313" key="3">
    <source>
        <dbReference type="EMBL" id="QIK51341.1"/>
    </source>
</evidence>
<dbReference type="GeneID" id="94552484"/>
<feature type="domain" description="Rhodanese" evidence="1">
    <location>
        <begin position="191"/>
        <end position="269"/>
    </location>
</feature>
<feature type="domain" description="SLH" evidence="2">
    <location>
        <begin position="1"/>
        <end position="62"/>
    </location>
</feature>
<dbReference type="PANTHER" id="PTHR43031">
    <property type="entry name" value="FAD-DEPENDENT OXIDOREDUCTASE"/>
    <property type="match status" value="1"/>
</dbReference>